<name>A0A1E7F7B9_9STRA</name>
<evidence type="ECO:0000256" key="1">
    <source>
        <dbReference type="SAM" id="MobiDB-lite"/>
    </source>
</evidence>
<sequence length="193" mass="21140">MTSSRVSTMDKLKSNIMKMKDQATEYIKENPDQVESMKDQAIGALKQTVDKEAEKDDTEADNGTKPSKFNKAKADAINLLKPQLDKLAAEKEEAEAAAAAAAAKEEEGEEEGDKVDNDSDDFEETNPIETTSTKKSKSSKNVTTDTNTSSSNIDNVQDLVTEMLSMMDDANLSKEEQKKAVNAFNVAMSFKLI</sequence>
<protein>
    <submittedName>
        <fullName evidence="2">Uncharacterized protein</fullName>
    </submittedName>
</protein>
<dbReference type="Proteomes" id="UP000095751">
    <property type="component" value="Unassembled WGS sequence"/>
</dbReference>
<keyword evidence="3" id="KW-1185">Reference proteome</keyword>
<evidence type="ECO:0000313" key="2">
    <source>
        <dbReference type="EMBL" id="OEU14050.1"/>
    </source>
</evidence>
<dbReference type="AlphaFoldDB" id="A0A1E7F7B9"/>
<dbReference type="InParanoid" id="A0A1E7F7B9"/>
<accession>A0A1E7F7B9</accession>
<feature type="region of interest" description="Disordered" evidence="1">
    <location>
        <begin position="88"/>
        <end position="155"/>
    </location>
</feature>
<organism evidence="2 3">
    <name type="scientific">Fragilariopsis cylindrus CCMP1102</name>
    <dbReference type="NCBI Taxonomy" id="635003"/>
    <lineage>
        <taxon>Eukaryota</taxon>
        <taxon>Sar</taxon>
        <taxon>Stramenopiles</taxon>
        <taxon>Ochrophyta</taxon>
        <taxon>Bacillariophyta</taxon>
        <taxon>Bacillariophyceae</taxon>
        <taxon>Bacillariophycidae</taxon>
        <taxon>Bacillariales</taxon>
        <taxon>Bacillariaceae</taxon>
        <taxon>Fragilariopsis</taxon>
    </lineage>
</organism>
<reference evidence="2 3" key="1">
    <citation type="submission" date="2016-09" db="EMBL/GenBank/DDBJ databases">
        <title>Extensive genetic diversity and differential bi-allelic expression allows diatom success in the polar Southern Ocean.</title>
        <authorList>
            <consortium name="DOE Joint Genome Institute"/>
            <person name="Mock T."/>
            <person name="Otillar R.P."/>
            <person name="Strauss J."/>
            <person name="Dupont C."/>
            <person name="Frickenhaus S."/>
            <person name="Maumus F."/>
            <person name="Mcmullan M."/>
            <person name="Sanges R."/>
            <person name="Schmutz J."/>
            <person name="Toseland A."/>
            <person name="Valas R."/>
            <person name="Veluchamy A."/>
            <person name="Ward B.J."/>
            <person name="Allen A."/>
            <person name="Barry K."/>
            <person name="Falciatore A."/>
            <person name="Ferrante M."/>
            <person name="Fortunato A.E."/>
            <person name="Gloeckner G."/>
            <person name="Gruber A."/>
            <person name="Hipkin R."/>
            <person name="Janech M."/>
            <person name="Kroth P."/>
            <person name="Leese F."/>
            <person name="Lindquist E."/>
            <person name="Lyon B.R."/>
            <person name="Martin J."/>
            <person name="Mayer C."/>
            <person name="Parker M."/>
            <person name="Quesneville H."/>
            <person name="Raymond J."/>
            <person name="Uhlig C."/>
            <person name="Valentin K.U."/>
            <person name="Worden A.Z."/>
            <person name="Armbrust E.V."/>
            <person name="Bowler C."/>
            <person name="Green B."/>
            <person name="Moulton V."/>
            <person name="Van Oosterhout C."/>
            <person name="Grigoriev I."/>
        </authorList>
    </citation>
    <scope>NUCLEOTIDE SEQUENCE [LARGE SCALE GENOMIC DNA]</scope>
    <source>
        <strain evidence="2 3">CCMP1102</strain>
    </source>
</reference>
<proteinExistence type="predicted"/>
<dbReference type="KEGG" id="fcy:FRACYDRAFT_242404"/>
<feature type="compositionally biased region" description="Low complexity" evidence="1">
    <location>
        <begin position="139"/>
        <end position="152"/>
    </location>
</feature>
<dbReference type="EMBL" id="KV784361">
    <property type="protein sequence ID" value="OEU14050.1"/>
    <property type="molecule type" value="Genomic_DNA"/>
</dbReference>
<feature type="compositionally biased region" description="Acidic residues" evidence="1">
    <location>
        <begin position="106"/>
        <end position="126"/>
    </location>
</feature>
<evidence type="ECO:0000313" key="3">
    <source>
        <dbReference type="Proteomes" id="UP000095751"/>
    </source>
</evidence>
<feature type="region of interest" description="Disordered" evidence="1">
    <location>
        <begin position="47"/>
        <end position="75"/>
    </location>
</feature>
<gene>
    <name evidence="2" type="ORF">FRACYDRAFT_242404</name>
</gene>